<comment type="caution">
    <text evidence="2">The sequence shown here is derived from an EMBL/GenBank/DDBJ whole genome shotgun (WGS) entry which is preliminary data.</text>
</comment>
<evidence type="ECO:0000256" key="1">
    <source>
        <dbReference type="SAM" id="MobiDB-lite"/>
    </source>
</evidence>
<sequence length="120" mass="13236">MPDKPRSYSPTTQEANRARQQGAGMGQRDLDQQASPGRPEQEPRSFDTEPNAALHGSPANLDAHDLEEDDNPQLDWGEADPDALHGQTHTRRPVKTEASRGQGRKTRARNKQIVSGKPYG</sequence>
<feature type="region of interest" description="Disordered" evidence="1">
    <location>
        <begin position="1"/>
        <end position="120"/>
    </location>
</feature>
<feature type="compositionally biased region" description="Polar residues" evidence="1">
    <location>
        <begin position="8"/>
        <end position="19"/>
    </location>
</feature>
<accession>A0ABV2EIG8</accession>
<name>A0ABV2EIG8_9CAUL</name>
<proteinExistence type="predicted"/>
<dbReference type="RefSeq" id="WP_331932624.1">
    <property type="nucleotide sequence ID" value="NZ_JBEPLU010000001.1"/>
</dbReference>
<organism evidence="2 3">
    <name type="scientific">Phenylobacterium koreense</name>
    <dbReference type="NCBI Taxonomy" id="266125"/>
    <lineage>
        <taxon>Bacteria</taxon>
        <taxon>Pseudomonadati</taxon>
        <taxon>Pseudomonadota</taxon>
        <taxon>Alphaproteobacteria</taxon>
        <taxon>Caulobacterales</taxon>
        <taxon>Caulobacteraceae</taxon>
        <taxon>Phenylobacterium</taxon>
    </lineage>
</organism>
<protein>
    <submittedName>
        <fullName evidence="2">Uncharacterized protein</fullName>
    </submittedName>
</protein>
<evidence type="ECO:0000313" key="2">
    <source>
        <dbReference type="EMBL" id="MET3526824.1"/>
    </source>
</evidence>
<evidence type="ECO:0000313" key="3">
    <source>
        <dbReference type="Proteomes" id="UP001549110"/>
    </source>
</evidence>
<dbReference type="EMBL" id="JBEPLU010000001">
    <property type="protein sequence ID" value="MET3526824.1"/>
    <property type="molecule type" value="Genomic_DNA"/>
</dbReference>
<gene>
    <name evidence="2" type="ORF">ABID41_001919</name>
</gene>
<keyword evidence="3" id="KW-1185">Reference proteome</keyword>
<dbReference type="Proteomes" id="UP001549110">
    <property type="component" value="Unassembled WGS sequence"/>
</dbReference>
<feature type="compositionally biased region" description="Acidic residues" evidence="1">
    <location>
        <begin position="65"/>
        <end position="81"/>
    </location>
</feature>
<reference evidence="2 3" key="1">
    <citation type="submission" date="2024-06" db="EMBL/GenBank/DDBJ databases">
        <title>Genomic Encyclopedia of Type Strains, Phase IV (KMG-IV): sequencing the most valuable type-strain genomes for metagenomic binning, comparative biology and taxonomic classification.</title>
        <authorList>
            <person name="Goeker M."/>
        </authorList>
    </citation>
    <scope>NUCLEOTIDE SEQUENCE [LARGE SCALE GENOMIC DNA]</scope>
    <source>
        <strain evidence="2 3">DSM 17809</strain>
    </source>
</reference>